<evidence type="ECO:0000313" key="3">
    <source>
        <dbReference type="Proteomes" id="UP001054945"/>
    </source>
</evidence>
<reference evidence="2 3" key="1">
    <citation type="submission" date="2021-06" db="EMBL/GenBank/DDBJ databases">
        <title>Caerostris extrusa draft genome.</title>
        <authorList>
            <person name="Kono N."/>
            <person name="Arakawa K."/>
        </authorList>
    </citation>
    <scope>NUCLEOTIDE SEQUENCE [LARGE SCALE GENOMIC DNA]</scope>
</reference>
<gene>
    <name evidence="2" type="ORF">CEXT_394881</name>
</gene>
<comment type="caution">
    <text evidence="2">The sequence shown here is derived from an EMBL/GenBank/DDBJ whole genome shotgun (WGS) entry which is preliminary data.</text>
</comment>
<evidence type="ECO:0000313" key="2">
    <source>
        <dbReference type="EMBL" id="GIY91451.1"/>
    </source>
</evidence>
<dbReference type="EMBL" id="BPLR01017415">
    <property type="protein sequence ID" value="GIY91451.1"/>
    <property type="molecule type" value="Genomic_DNA"/>
</dbReference>
<accession>A0AAV4X957</accession>
<organism evidence="2 3">
    <name type="scientific">Caerostris extrusa</name>
    <name type="common">Bark spider</name>
    <name type="synonym">Caerostris bankana</name>
    <dbReference type="NCBI Taxonomy" id="172846"/>
    <lineage>
        <taxon>Eukaryota</taxon>
        <taxon>Metazoa</taxon>
        <taxon>Ecdysozoa</taxon>
        <taxon>Arthropoda</taxon>
        <taxon>Chelicerata</taxon>
        <taxon>Arachnida</taxon>
        <taxon>Araneae</taxon>
        <taxon>Araneomorphae</taxon>
        <taxon>Entelegynae</taxon>
        <taxon>Araneoidea</taxon>
        <taxon>Araneidae</taxon>
        <taxon>Caerostris</taxon>
    </lineage>
</organism>
<keyword evidence="3" id="KW-1185">Reference proteome</keyword>
<name>A0AAV4X957_CAEEX</name>
<evidence type="ECO:0000256" key="1">
    <source>
        <dbReference type="SAM" id="MobiDB-lite"/>
    </source>
</evidence>
<feature type="compositionally biased region" description="Basic and acidic residues" evidence="1">
    <location>
        <begin position="69"/>
        <end position="78"/>
    </location>
</feature>
<feature type="compositionally biased region" description="Polar residues" evidence="1">
    <location>
        <begin position="43"/>
        <end position="57"/>
    </location>
</feature>
<dbReference type="Proteomes" id="UP001054945">
    <property type="component" value="Unassembled WGS sequence"/>
</dbReference>
<sequence>MQNNFNKISFRDHRFTPPQVSTHPHLPSVGALQEIKDPTLSQELSSGFKTSHPSNKLPSPLIKQGGTEMLKESPKEPSAKTPSSHFQIGNEAELSLSMSMILQQKIPSTPSPTPPLGKFEINREKEIESLKQAEKQSPFRTFLRKVCVGLSRFLFFKKKGERFSKLGWNCVELRCFLKWRHVEIA</sequence>
<dbReference type="AlphaFoldDB" id="A0AAV4X957"/>
<feature type="region of interest" description="Disordered" evidence="1">
    <location>
        <begin position="1"/>
        <end position="26"/>
    </location>
</feature>
<feature type="region of interest" description="Disordered" evidence="1">
    <location>
        <begin position="43"/>
        <end position="85"/>
    </location>
</feature>
<protein>
    <submittedName>
        <fullName evidence="2">Uncharacterized protein</fullName>
    </submittedName>
</protein>
<proteinExistence type="predicted"/>